<comment type="caution">
    <text evidence="4">The sequence shown here is derived from an EMBL/GenBank/DDBJ whole genome shotgun (WGS) entry which is preliminary data.</text>
</comment>
<sequence>MKQYKIGYTTGVFDLFHVGHLNILRRAKEQCEYLIVGVSTDELVQQYKFKVPVIPYHERVEIVEGIKFVDQVVPQTNRDKFLAWQKLLFNAMFVGDDWKGDPLFSEVENKFRQVGVDIVYFPYTKGVSSTALKEKIKYKEKVI</sequence>
<dbReference type="GO" id="GO:0016779">
    <property type="term" value="F:nucleotidyltransferase activity"/>
    <property type="evidence" value="ECO:0007669"/>
    <property type="project" value="UniProtKB-KW"/>
</dbReference>
<evidence type="ECO:0000313" key="5">
    <source>
        <dbReference type="Proteomes" id="UP000682713"/>
    </source>
</evidence>
<evidence type="ECO:0000256" key="2">
    <source>
        <dbReference type="ARBA" id="ARBA00022695"/>
    </source>
</evidence>
<dbReference type="InterPro" id="IPR004821">
    <property type="entry name" value="Cyt_trans-like"/>
</dbReference>
<keyword evidence="5" id="KW-1185">Reference proteome</keyword>
<dbReference type="Pfam" id="PF01467">
    <property type="entry name" value="CTP_transf_like"/>
    <property type="match status" value="1"/>
</dbReference>
<protein>
    <submittedName>
        <fullName evidence="4">Adenylyltransferase/cytidyltransferase family protein</fullName>
    </submittedName>
</protein>
<dbReference type="RefSeq" id="WP_213109169.1">
    <property type="nucleotide sequence ID" value="NZ_JAGYPJ010000001.1"/>
</dbReference>
<evidence type="ECO:0000259" key="3">
    <source>
        <dbReference type="Pfam" id="PF01467"/>
    </source>
</evidence>
<evidence type="ECO:0000313" key="4">
    <source>
        <dbReference type="EMBL" id="MBS4198410.1"/>
    </source>
</evidence>
<dbReference type="AlphaFoldDB" id="A0A942YKA8"/>
<keyword evidence="2 4" id="KW-0548">Nucleotidyltransferase</keyword>
<name>A0A942YKA8_9BACI</name>
<dbReference type="Proteomes" id="UP000682713">
    <property type="component" value="Unassembled WGS sequence"/>
</dbReference>
<proteinExistence type="predicted"/>
<dbReference type="Gene3D" id="3.40.50.620">
    <property type="entry name" value="HUPs"/>
    <property type="match status" value="1"/>
</dbReference>
<dbReference type="InterPro" id="IPR050385">
    <property type="entry name" value="Archaeal_FAD_synthase"/>
</dbReference>
<evidence type="ECO:0000256" key="1">
    <source>
        <dbReference type="ARBA" id="ARBA00022679"/>
    </source>
</evidence>
<dbReference type="EMBL" id="JAGYPJ010000001">
    <property type="protein sequence ID" value="MBS4198410.1"/>
    <property type="molecule type" value="Genomic_DNA"/>
</dbReference>
<dbReference type="NCBIfam" id="TIGR00125">
    <property type="entry name" value="cyt_tran_rel"/>
    <property type="match status" value="1"/>
</dbReference>
<reference evidence="4 5" key="1">
    <citation type="submission" date="2021-05" db="EMBL/GenBank/DDBJ databases">
        <title>Novel Bacillus species.</title>
        <authorList>
            <person name="Liu G."/>
        </authorList>
    </citation>
    <scope>NUCLEOTIDE SEQUENCE [LARGE SCALE GENOMIC DNA]</scope>
    <source>
        <strain evidence="4 5">FJAT-49732</strain>
    </source>
</reference>
<keyword evidence="1" id="KW-0808">Transferase</keyword>
<feature type="domain" description="Cytidyltransferase-like" evidence="3">
    <location>
        <begin position="8"/>
        <end position="134"/>
    </location>
</feature>
<dbReference type="InterPro" id="IPR014729">
    <property type="entry name" value="Rossmann-like_a/b/a_fold"/>
</dbReference>
<dbReference type="PANTHER" id="PTHR43793">
    <property type="entry name" value="FAD SYNTHASE"/>
    <property type="match status" value="1"/>
</dbReference>
<accession>A0A942YKA8</accession>
<gene>
    <name evidence="4" type="ORF">KHA93_01880</name>
</gene>
<organism evidence="4 5">
    <name type="scientific">Lederbergia citrisecunda</name>
    <dbReference type="NCBI Taxonomy" id="2833583"/>
    <lineage>
        <taxon>Bacteria</taxon>
        <taxon>Bacillati</taxon>
        <taxon>Bacillota</taxon>
        <taxon>Bacilli</taxon>
        <taxon>Bacillales</taxon>
        <taxon>Bacillaceae</taxon>
        <taxon>Lederbergia</taxon>
    </lineage>
</organism>
<dbReference type="SUPFAM" id="SSF52374">
    <property type="entry name" value="Nucleotidylyl transferase"/>
    <property type="match status" value="1"/>
</dbReference>
<dbReference type="PANTHER" id="PTHR43793:SF1">
    <property type="entry name" value="FAD SYNTHASE"/>
    <property type="match status" value="1"/>
</dbReference>